<feature type="compositionally biased region" description="Basic and acidic residues" evidence="1">
    <location>
        <begin position="1"/>
        <end position="17"/>
    </location>
</feature>
<evidence type="ECO:0000313" key="2">
    <source>
        <dbReference type="EMBL" id="WNR45222.1"/>
    </source>
</evidence>
<reference evidence="2" key="1">
    <citation type="submission" date="2022-02" db="EMBL/GenBank/DDBJ databases">
        <title>Paenibacillus sp. MBLB1832 Whole Genome Shotgun Sequencing.</title>
        <authorList>
            <person name="Hwang C.Y."/>
            <person name="Cho E.-S."/>
            <person name="Seo M.-J."/>
        </authorList>
    </citation>
    <scope>NUCLEOTIDE SEQUENCE</scope>
    <source>
        <strain evidence="2">MBLB1832</strain>
    </source>
</reference>
<proteinExistence type="predicted"/>
<dbReference type="EMBL" id="CP130319">
    <property type="protein sequence ID" value="WNR45222.1"/>
    <property type="molecule type" value="Genomic_DNA"/>
</dbReference>
<name>A0AA96LQ21_9BACL</name>
<evidence type="ECO:0000313" key="3">
    <source>
        <dbReference type="Proteomes" id="UP001304650"/>
    </source>
</evidence>
<dbReference type="Proteomes" id="UP001304650">
    <property type="component" value="Chromosome"/>
</dbReference>
<sequence length="101" mass="11033">MIHEHEEKQVVQSEKDITPAPSPVIAWEQSVAHTTESTKSNVISIDSYRRQDPAPLNTEATVTIRDIIASPNENPVRLIIVSSGFGQKLTVPATTIQCKAA</sequence>
<dbReference type="AlphaFoldDB" id="A0AA96LQ21"/>
<accession>A0AA96LQ21</accession>
<gene>
    <name evidence="2" type="ORF">MJB10_03540</name>
</gene>
<dbReference type="KEGG" id="proo:MJB10_03540"/>
<dbReference type="RefSeq" id="WP_314801787.1">
    <property type="nucleotide sequence ID" value="NZ_CP130319.1"/>
</dbReference>
<keyword evidence="3" id="KW-1185">Reference proteome</keyword>
<protein>
    <submittedName>
        <fullName evidence="2">Uncharacterized protein</fullName>
    </submittedName>
</protein>
<evidence type="ECO:0000256" key="1">
    <source>
        <dbReference type="SAM" id="MobiDB-lite"/>
    </source>
</evidence>
<feature type="region of interest" description="Disordered" evidence="1">
    <location>
        <begin position="1"/>
        <end position="22"/>
    </location>
</feature>
<organism evidence="2 3">
    <name type="scientific">Paenibacillus roseopurpureus</name>
    <dbReference type="NCBI Taxonomy" id="2918901"/>
    <lineage>
        <taxon>Bacteria</taxon>
        <taxon>Bacillati</taxon>
        <taxon>Bacillota</taxon>
        <taxon>Bacilli</taxon>
        <taxon>Bacillales</taxon>
        <taxon>Paenibacillaceae</taxon>
        <taxon>Paenibacillus</taxon>
    </lineage>
</organism>